<dbReference type="Pfam" id="PF13367">
    <property type="entry name" value="PrsW-protease"/>
    <property type="match status" value="1"/>
</dbReference>
<organism evidence="3 4">
    <name type="scientific">Cellulosimicrobium cellulans F16</name>
    <dbReference type="NCBI Taxonomy" id="1350482"/>
    <lineage>
        <taxon>Bacteria</taxon>
        <taxon>Bacillati</taxon>
        <taxon>Actinomycetota</taxon>
        <taxon>Actinomycetes</taxon>
        <taxon>Micrococcales</taxon>
        <taxon>Promicromonosporaceae</taxon>
        <taxon>Cellulosimicrobium</taxon>
    </lineage>
</organism>
<feature type="transmembrane region" description="Helical" evidence="2">
    <location>
        <begin position="185"/>
        <end position="205"/>
    </location>
</feature>
<feature type="transmembrane region" description="Helical" evidence="2">
    <location>
        <begin position="50"/>
        <end position="72"/>
    </location>
</feature>
<proteinExistence type="predicted"/>
<feature type="transmembrane region" description="Helical" evidence="2">
    <location>
        <begin position="78"/>
        <end position="99"/>
    </location>
</feature>
<dbReference type="AlphaFoldDB" id="A0A0M0F7Z6"/>
<feature type="transmembrane region" description="Helical" evidence="2">
    <location>
        <begin position="275"/>
        <end position="299"/>
    </location>
</feature>
<dbReference type="RefSeq" id="WP_260665970.1">
    <property type="nucleotide sequence ID" value="NZ_KQ435290.1"/>
</dbReference>
<evidence type="ECO:0008006" key="5">
    <source>
        <dbReference type="Google" id="ProtNLM"/>
    </source>
</evidence>
<dbReference type="PANTHER" id="PTHR36844">
    <property type="entry name" value="PROTEASE PRSW"/>
    <property type="match status" value="1"/>
</dbReference>
<feature type="region of interest" description="Disordered" evidence="1">
    <location>
        <begin position="1"/>
        <end position="33"/>
    </location>
</feature>
<protein>
    <recommendedName>
        <fullName evidence="5">PrsW family intramembrane metalloprotease</fullName>
    </recommendedName>
</protein>
<feature type="region of interest" description="Disordered" evidence="1">
    <location>
        <begin position="405"/>
        <end position="432"/>
    </location>
</feature>
<gene>
    <name evidence="3" type="ORF">M768_12250</name>
</gene>
<dbReference type="EMBL" id="ATNL01000008">
    <property type="protein sequence ID" value="KON73709.1"/>
    <property type="molecule type" value="Genomic_DNA"/>
</dbReference>
<keyword evidence="2" id="KW-0472">Membrane</keyword>
<evidence type="ECO:0000256" key="1">
    <source>
        <dbReference type="SAM" id="MobiDB-lite"/>
    </source>
</evidence>
<feature type="transmembrane region" description="Helical" evidence="2">
    <location>
        <begin position="252"/>
        <end position="269"/>
    </location>
</feature>
<keyword evidence="2" id="KW-1133">Transmembrane helix</keyword>
<name>A0A0M0F7Z6_CELCE</name>
<accession>A0A0M0F7Z6</accession>
<reference evidence="3 4" key="1">
    <citation type="journal article" date="2015" name="Sci. Rep.">
        <title>Functional and structural properties of a novel cellulosome-like multienzyme complex: efficient glycoside hydrolysis of water-insoluble 7-xylosyl-10-deacetylpaclitaxel.</title>
        <authorList>
            <person name="Dou T.Y."/>
            <person name="Luan H.W."/>
            <person name="Ge G.B."/>
            <person name="Dong M.M."/>
            <person name="Zou H.F."/>
            <person name="He Y.Q."/>
            <person name="Cui P."/>
            <person name="Wang J.Y."/>
            <person name="Hao D.C."/>
            <person name="Yang S.L."/>
            <person name="Yang L."/>
        </authorList>
    </citation>
    <scope>NUCLEOTIDE SEQUENCE [LARGE SCALE GENOMIC DNA]</scope>
    <source>
        <strain evidence="3 4">F16</strain>
    </source>
</reference>
<comment type="caution">
    <text evidence="3">The sequence shown here is derived from an EMBL/GenBank/DDBJ whole genome shotgun (WGS) entry which is preliminary data.</text>
</comment>
<keyword evidence="2" id="KW-0812">Transmembrane</keyword>
<dbReference type="GO" id="GO:0008233">
    <property type="term" value="F:peptidase activity"/>
    <property type="evidence" value="ECO:0007669"/>
    <property type="project" value="InterPro"/>
</dbReference>
<feature type="compositionally biased region" description="Pro residues" evidence="1">
    <location>
        <begin position="405"/>
        <end position="414"/>
    </location>
</feature>
<dbReference type="PANTHER" id="PTHR36844:SF1">
    <property type="entry name" value="PROTEASE PRSW"/>
    <property type="match status" value="1"/>
</dbReference>
<feature type="transmembrane region" description="Helical" evidence="2">
    <location>
        <begin position="217"/>
        <end position="240"/>
    </location>
</feature>
<keyword evidence="4" id="KW-1185">Reference proteome</keyword>
<feature type="transmembrane region" description="Helical" evidence="2">
    <location>
        <begin position="145"/>
        <end position="173"/>
    </location>
</feature>
<dbReference type="Proteomes" id="UP000037387">
    <property type="component" value="Unassembled WGS sequence"/>
</dbReference>
<evidence type="ECO:0000313" key="3">
    <source>
        <dbReference type="EMBL" id="KON73709.1"/>
    </source>
</evidence>
<sequence>MTYPPHGPAVPPPHPQQTPVPPHPEGPAGAAVPLDPRAVLEGRPPGRARVGVIVTIAVASLCLLVGLVLAALSGVGTFTVGLLLALVPLGIWVPVVLALDRLEPEPPSALVVAFLWGAGIATLVAGILNTLGLELLTAPLFGEEVGWYVVASFGAPFVEEILKGAVLFGMLWFRRHEIDGWTDGVIYAAMVALGFAAVENVTYFIMAAQDGTLGPTFVLRALVTPLLHPLCTALTGLGVASAATSPPGPRRVLAPIGGLAAAIALHMLWNASTGFGTLALGVAYLAGLGVLVTLIVLLVRDRRRTVATIQRQLVPYVPTGLVTPADLTMLSTLASRRQARDWARRTGGAGAAHAMRDYQQAATELALLHDRVARGAVEAWRVEGQRRALLQLMLTARQAFLVRTPQPPPAPWSPGTPSGFTSDAWFPGQGAH</sequence>
<feature type="compositionally biased region" description="Pro residues" evidence="1">
    <location>
        <begin position="1"/>
        <end position="25"/>
    </location>
</feature>
<evidence type="ECO:0000256" key="2">
    <source>
        <dbReference type="SAM" id="Phobius"/>
    </source>
</evidence>
<feature type="transmembrane region" description="Helical" evidence="2">
    <location>
        <begin position="111"/>
        <end position="133"/>
    </location>
</feature>
<dbReference type="InterPro" id="IPR026898">
    <property type="entry name" value="PrsW"/>
</dbReference>
<dbReference type="PATRIC" id="fig|1350482.3.peg.2469"/>
<evidence type="ECO:0000313" key="4">
    <source>
        <dbReference type="Proteomes" id="UP000037387"/>
    </source>
</evidence>